<dbReference type="InterPro" id="IPR050953">
    <property type="entry name" value="N4_N6_ade-DNA_methylase"/>
</dbReference>
<evidence type="ECO:0000313" key="5">
    <source>
        <dbReference type="EMBL" id="RKR92826.1"/>
    </source>
</evidence>
<dbReference type="Proteomes" id="UP000277671">
    <property type="component" value="Unassembled WGS sequence"/>
</dbReference>
<accession>A0A495JUY6</accession>
<keyword evidence="3" id="KW-0808">Transferase</keyword>
<dbReference type="GO" id="GO:0032259">
    <property type="term" value="P:methylation"/>
    <property type="evidence" value="ECO:0007669"/>
    <property type="project" value="UniProtKB-KW"/>
</dbReference>
<keyword evidence="6" id="KW-1185">Reference proteome</keyword>
<comment type="caution">
    <text evidence="5">The sequence shown here is derived from an EMBL/GenBank/DDBJ whole genome shotgun (WGS) entry which is preliminary data.</text>
</comment>
<evidence type="ECO:0000256" key="1">
    <source>
        <dbReference type="ARBA" id="ARBA00011900"/>
    </source>
</evidence>
<sequence length="388" mass="42346">MTTETHPTSNPVDNTKYTHTLVKALRKHVDRLAGTIPPASTEYTDHARRTRIAGAWVYLSAVTAWAEDHGLINVWLRDGLKGMPGWYMPNPTPSVALLQAMAGLTVHPATQWLMHPRYNPDLHAGTPSDAAIQDLVDWWAGDAPSLAYEVIDGPPSISGWIIGDLLQAVTDDRRKEHALAQTPWWVADFILDRTMVPACVAFRADRLIRTVDPTAGTGHFMVRAMDYLWEWYTTGTLRPRQAKAGLVATGGIVSAPGDALTRVVASVDGVELDPLTAAVARLRCTVYAAHLAQRGGLTTGPIRLDTIPRNLIPRIGVADSLLLGKTSKQVYDDHHPQLADLPGESFTQSGWDWAATEHTEPAQPTNPMPATSPVVIQHQQLDLFGEAA</sequence>
<evidence type="ECO:0000256" key="3">
    <source>
        <dbReference type="ARBA" id="ARBA00022679"/>
    </source>
</evidence>
<name>A0A495JUY6_9ACTN</name>
<comment type="catalytic activity">
    <reaction evidence="4">
        <text>a 2'-deoxyadenosine in DNA + S-adenosyl-L-methionine = an N(6)-methyl-2'-deoxyadenosine in DNA + S-adenosyl-L-homocysteine + H(+)</text>
        <dbReference type="Rhea" id="RHEA:15197"/>
        <dbReference type="Rhea" id="RHEA-COMP:12418"/>
        <dbReference type="Rhea" id="RHEA-COMP:12419"/>
        <dbReference type="ChEBI" id="CHEBI:15378"/>
        <dbReference type="ChEBI" id="CHEBI:57856"/>
        <dbReference type="ChEBI" id="CHEBI:59789"/>
        <dbReference type="ChEBI" id="CHEBI:90615"/>
        <dbReference type="ChEBI" id="CHEBI:90616"/>
        <dbReference type="EC" id="2.1.1.72"/>
    </reaction>
</comment>
<dbReference type="EMBL" id="RBKT01000001">
    <property type="protein sequence ID" value="RKR92826.1"/>
    <property type="molecule type" value="Genomic_DNA"/>
</dbReference>
<dbReference type="PANTHER" id="PTHR33841">
    <property type="entry name" value="DNA METHYLTRANSFERASE YEEA-RELATED"/>
    <property type="match status" value="1"/>
</dbReference>
<dbReference type="InterPro" id="IPR029063">
    <property type="entry name" value="SAM-dependent_MTases_sf"/>
</dbReference>
<dbReference type="GO" id="GO:0009007">
    <property type="term" value="F:site-specific DNA-methyltransferase (adenine-specific) activity"/>
    <property type="evidence" value="ECO:0007669"/>
    <property type="project" value="UniProtKB-EC"/>
</dbReference>
<gene>
    <name evidence="5" type="ORF">BDK92_7308</name>
</gene>
<protein>
    <recommendedName>
        <fullName evidence="1">site-specific DNA-methyltransferase (adenine-specific)</fullName>
        <ecNumber evidence="1">2.1.1.72</ecNumber>
    </recommendedName>
</protein>
<dbReference type="Gene3D" id="3.40.50.150">
    <property type="entry name" value="Vaccinia Virus protein VP39"/>
    <property type="match status" value="1"/>
</dbReference>
<evidence type="ECO:0000256" key="2">
    <source>
        <dbReference type="ARBA" id="ARBA00022603"/>
    </source>
</evidence>
<keyword evidence="2" id="KW-0489">Methyltransferase</keyword>
<reference evidence="5 6" key="1">
    <citation type="submission" date="2018-10" db="EMBL/GenBank/DDBJ databases">
        <title>Sequencing the genomes of 1000 actinobacteria strains.</title>
        <authorList>
            <person name="Klenk H.-P."/>
        </authorList>
    </citation>
    <scope>NUCLEOTIDE SEQUENCE [LARGE SCALE GENOMIC DNA]</scope>
    <source>
        <strain evidence="5 6">DSM 45175</strain>
    </source>
</reference>
<dbReference type="RefSeq" id="WP_121160770.1">
    <property type="nucleotide sequence ID" value="NZ_RBKT01000001.1"/>
</dbReference>
<dbReference type="AlphaFoldDB" id="A0A495JUY6"/>
<organism evidence="5 6">
    <name type="scientific">Micromonospora pisi</name>
    <dbReference type="NCBI Taxonomy" id="589240"/>
    <lineage>
        <taxon>Bacteria</taxon>
        <taxon>Bacillati</taxon>
        <taxon>Actinomycetota</taxon>
        <taxon>Actinomycetes</taxon>
        <taxon>Micromonosporales</taxon>
        <taxon>Micromonosporaceae</taxon>
        <taxon>Micromonospora</taxon>
    </lineage>
</organism>
<evidence type="ECO:0000313" key="6">
    <source>
        <dbReference type="Proteomes" id="UP000277671"/>
    </source>
</evidence>
<dbReference type="SUPFAM" id="SSF53335">
    <property type="entry name" value="S-adenosyl-L-methionine-dependent methyltransferases"/>
    <property type="match status" value="1"/>
</dbReference>
<evidence type="ECO:0000256" key="4">
    <source>
        <dbReference type="ARBA" id="ARBA00047942"/>
    </source>
</evidence>
<proteinExistence type="predicted"/>
<dbReference type="PANTHER" id="PTHR33841:SF1">
    <property type="entry name" value="DNA METHYLTRANSFERASE A"/>
    <property type="match status" value="1"/>
</dbReference>
<dbReference type="OrthoDB" id="4280289at2"/>
<dbReference type="EC" id="2.1.1.72" evidence="1"/>